<protein>
    <submittedName>
        <fullName evidence="2">Uncharacterized protein</fullName>
    </submittedName>
</protein>
<evidence type="ECO:0000313" key="3">
    <source>
        <dbReference type="Proteomes" id="UP000808349"/>
    </source>
</evidence>
<accession>A0A9D7SCL1</accession>
<reference evidence="2 3" key="1">
    <citation type="submission" date="2020-10" db="EMBL/GenBank/DDBJ databases">
        <title>Connecting structure to function with the recovery of over 1000 high-quality activated sludge metagenome-assembled genomes encoding full-length rRNA genes using long-read sequencing.</title>
        <authorList>
            <person name="Singleton C.M."/>
            <person name="Petriglieri F."/>
            <person name="Kristensen J.M."/>
            <person name="Kirkegaard R.H."/>
            <person name="Michaelsen T.Y."/>
            <person name="Andersen M.H."/>
            <person name="Karst S.M."/>
            <person name="Dueholm M.S."/>
            <person name="Nielsen P.H."/>
            <person name="Albertsen M."/>
        </authorList>
    </citation>
    <scope>NUCLEOTIDE SEQUENCE [LARGE SCALE GENOMIC DNA]</scope>
    <source>
        <strain evidence="2">Ribe_18-Q3-R11-54_BAT3C.373</strain>
    </source>
</reference>
<proteinExistence type="predicted"/>
<dbReference type="EMBL" id="JADKFW010000016">
    <property type="protein sequence ID" value="MBK9719165.1"/>
    <property type="molecule type" value="Genomic_DNA"/>
</dbReference>
<feature type="signal peptide" evidence="1">
    <location>
        <begin position="1"/>
        <end position="19"/>
    </location>
</feature>
<dbReference type="Proteomes" id="UP000808349">
    <property type="component" value="Unassembled WGS sequence"/>
</dbReference>
<comment type="caution">
    <text evidence="2">The sequence shown here is derived from an EMBL/GenBank/DDBJ whole genome shotgun (WGS) entry which is preliminary data.</text>
</comment>
<evidence type="ECO:0000256" key="1">
    <source>
        <dbReference type="SAM" id="SignalP"/>
    </source>
</evidence>
<keyword evidence="1" id="KW-0732">Signal</keyword>
<feature type="chain" id="PRO_5038779610" evidence="1">
    <location>
        <begin position="20"/>
        <end position="318"/>
    </location>
</feature>
<evidence type="ECO:0000313" key="2">
    <source>
        <dbReference type="EMBL" id="MBK9719165.1"/>
    </source>
</evidence>
<name>A0A9D7SCL1_9BACT</name>
<sequence length="318" mass="36706">MKLINTISLVILSCITGMAQELFIHTEPASNIPKGVLNVSLLNESYKEVSIPRNMTVIGLNYGIHPNVSFKLQFSASNHHDKSLSNSILNHYHNGNKTIFYTRNRIYGTKYKYQFNGLHGTIKWRLFNSDHLHEHFRIAAFLEGSYVRSAHDEAEPRLLDDCSGVGGGLVFTKLYHKMAASVALHYIKPSPFTELADQQTHTLFYGDAIGADVSLGYLIYPKKYSNYEEDNYNVYVEFISRMYQKGKYQINHEDILIQSSSLFAGHYVETYFGIQRIIRSNSRLDVSIGIPLYNQSFIHFYPIFTIGWRHQFYLMKRM</sequence>
<organism evidence="2 3">
    <name type="scientific">Candidatus Defluviibacterium haderslevense</name>
    <dbReference type="NCBI Taxonomy" id="2981993"/>
    <lineage>
        <taxon>Bacteria</taxon>
        <taxon>Pseudomonadati</taxon>
        <taxon>Bacteroidota</taxon>
        <taxon>Saprospiria</taxon>
        <taxon>Saprospirales</taxon>
        <taxon>Saprospiraceae</taxon>
        <taxon>Candidatus Defluviibacterium</taxon>
    </lineage>
</organism>
<gene>
    <name evidence="2" type="ORF">IPO85_16930</name>
</gene>
<dbReference type="AlphaFoldDB" id="A0A9D7SCL1"/>